<dbReference type="SMART" id="SM00829">
    <property type="entry name" value="PKS_ER"/>
    <property type="match status" value="1"/>
</dbReference>
<accession>A0AAD9JNJ4</accession>
<dbReference type="PANTHER" id="PTHR44054:SF2">
    <property type="entry name" value="SYNAPTIC VESICLE MEMBRANE PROTEIN VAT-1 HOMOLOG-LIKE"/>
    <property type="match status" value="1"/>
</dbReference>
<dbReference type="Pfam" id="PF08240">
    <property type="entry name" value="ADH_N"/>
    <property type="match status" value="1"/>
</dbReference>
<dbReference type="PROSITE" id="PS01162">
    <property type="entry name" value="QOR_ZETA_CRYSTAL"/>
    <property type="match status" value="1"/>
</dbReference>
<gene>
    <name evidence="5" type="ORF">LSH36_216g05007</name>
</gene>
<reference evidence="5" key="1">
    <citation type="journal article" date="2023" name="Mol. Biol. Evol.">
        <title>Third-Generation Sequencing Reveals the Adaptive Role of the Epigenome in Three Deep-Sea Polychaetes.</title>
        <authorList>
            <person name="Perez M."/>
            <person name="Aroh O."/>
            <person name="Sun Y."/>
            <person name="Lan Y."/>
            <person name="Juniper S.K."/>
            <person name="Young C.R."/>
            <person name="Angers B."/>
            <person name="Qian P.Y."/>
        </authorList>
    </citation>
    <scope>NUCLEOTIDE SEQUENCE</scope>
    <source>
        <strain evidence="5">P08H-3</strain>
    </source>
</reference>
<dbReference type="InterPro" id="IPR020843">
    <property type="entry name" value="ER"/>
</dbReference>
<dbReference type="Proteomes" id="UP001208570">
    <property type="component" value="Unassembled WGS sequence"/>
</dbReference>
<dbReference type="InterPro" id="IPR011032">
    <property type="entry name" value="GroES-like_sf"/>
</dbReference>
<dbReference type="Pfam" id="PF13602">
    <property type="entry name" value="ADH_zinc_N_2"/>
    <property type="match status" value="1"/>
</dbReference>
<evidence type="ECO:0000256" key="3">
    <source>
        <dbReference type="SAM" id="MobiDB-lite"/>
    </source>
</evidence>
<comment type="caution">
    <text evidence="5">The sequence shown here is derived from an EMBL/GenBank/DDBJ whole genome shotgun (WGS) entry which is preliminary data.</text>
</comment>
<organism evidence="5 6">
    <name type="scientific">Paralvinella palmiformis</name>
    <dbReference type="NCBI Taxonomy" id="53620"/>
    <lineage>
        <taxon>Eukaryota</taxon>
        <taxon>Metazoa</taxon>
        <taxon>Spiralia</taxon>
        <taxon>Lophotrochozoa</taxon>
        <taxon>Annelida</taxon>
        <taxon>Polychaeta</taxon>
        <taxon>Sedentaria</taxon>
        <taxon>Canalipalpata</taxon>
        <taxon>Terebellida</taxon>
        <taxon>Terebelliformia</taxon>
        <taxon>Alvinellidae</taxon>
        <taxon>Paralvinella</taxon>
    </lineage>
</organism>
<dbReference type="CDD" id="cd08275">
    <property type="entry name" value="MDR3"/>
    <property type="match status" value="1"/>
</dbReference>
<dbReference type="SUPFAM" id="SSF50129">
    <property type="entry name" value="GroES-like"/>
    <property type="match status" value="1"/>
</dbReference>
<dbReference type="InterPro" id="IPR013154">
    <property type="entry name" value="ADH-like_N"/>
</dbReference>
<feature type="region of interest" description="Disordered" evidence="3">
    <location>
        <begin position="313"/>
        <end position="347"/>
    </location>
</feature>
<dbReference type="InterPro" id="IPR036291">
    <property type="entry name" value="NAD(P)-bd_dom_sf"/>
</dbReference>
<dbReference type="SUPFAM" id="SSF51735">
    <property type="entry name" value="NAD(P)-binding Rossmann-fold domains"/>
    <property type="match status" value="1"/>
</dbReference>
<evidence type="ECO:0000256" key="1">
    <source>
        <dbReference type="ARBA" id="ARBA00010371"/>
    </source>
</evidence>
<dbReference type="InterPro" id="IPR052100">
    <property type="entry name" value="SV-ATPase_mito-regulator"/>
</dbReference>
<feature type="compositionally biased region" description="Basic and acidic residues" evidence="3">
    <location>
        <begin position="317"/>
        <end position="327"/>
    </location>
</feature>
<protein>
    <recommendedName>
        <fullName evidence="4">Enoyl reductase (ER) domain-containing protein</fullName>
    </recommendedName>
</protein>
<dbReference type="GO" id="GO:0016491">
    <property type="term" value="F:oxidoreductase activity"/>
    <property type="evidence" value="ECO:0007669"/>
    <property type="project" value="UniProtKB-KW"/>
</dbReference>
<dbReference type="Gene3D" id="3.40.50.720">
    <property type="entry name" value="NAD(P)-binding Rossmann-like Domain"/>
    <property type="match status" value="1"/>
</dbReference>
<evidence type="ECO:0000313" key="6">
    <source>
        <dbReference type="Proteomes" id="UP001208570"/>
    </source>
</evidence>
<evidence type="ECO:0000259" key="4">
    <source>
        <dbReference type="SMART" id="SM00829"/>
    </source>
</evidence>
<keyword evidence="2" id="KW-0560">Oxidoreductase</keyword>
<evidence type="ECO:0000313" key="5">
    <source>
        <dbReference type="EMBL" id="KAK2156329.1"/>
    </source>
</evidence>
<evidence type="ECO:0000256" key="2">
    <source>
        <dbReference type="ARBA" id="ARBA00023002"/>
    </source>
</evidence>
<dbReference type="InterPro" id="IPR002364">
    <property type="entry name" value="Quin_OxRdtase/zeta-crystal_CS"/>
</dbReference>
<keyword evidence="6" id="KW-1185">Reference proteome</keyword>
<dbReference type="PANTHER" id="PTHR44054">
    <property type="entry name" value="SYNAPTIC VESICLE MEMBRANE PROTEIN VAT-1 HOMOLOG-LIKE"/>
    <property type="match status" value="1"/>
</dbReference>
<feature type="compositionally biased region" description="Basic and acidic residues" evidence="3">
    <location>
        <begin position="334"/>
        <end position="347"/>
    </location>
</feature>
<dbReference type="AlphaFoldDB" id="A0AAD9JNJ4"/>
<comment type="similarity">
    <text evidence="1">Belongs to the zinc-containing alcohol dehydrogenase family. Quinone oxidoreductase subfamily.</text>
</comment>
<dbReference type="GO" id="GO:0008270">
    <property type="term" value="F:zinc ion binding"/>
    <property type="evidence" value="ECO:0007669"/>
    <property type="project" value="InterPro"/>
</dbReference>
<feature type="domain" description="Enoyl reductase (ER)" evidence="4">
    <location>
        <begin position="4"/>
        <end position="313"/>
    </location>
</feature>
<name>A0AAD9JNJ4_9ANNE</name>
<dbReference type="Gene3D" id="3.90.180.10">
    <property type="entry name" value="Medium-chain alcohol dehydrogenases, catalytic domain"/>
    <property type="match status" value="1"/>
</dbReference>
<dbReference type="EMBL" id="JAODUP010000216">
    <property type="protein sequence ID" value="KAK2156329.1"/>
    <property type="molecule type" value="Genomic_DNA"/>
</dbReference>
<sequence length="347" mass="39053">MPSFVNDRLRNLYGVNFLDLMVRQGAIDNPPKTPFTLGFECSGEVEVLGENVERFQIGDRVVAFTDYKAWSEQVIVTEQHVYKIPTGMSFQDATAMLFNYVTAYILLFDLGNLQKGHSLLVHSAGGGVGLAVSQLAKTVEDVTIFGTASYNKHEAIKNNVNHVFDHVVDYCQEIRKISPEGVDLVLDCLCGEDTNRGIGILKPLGKYVLYGTANVVTGETKSFFSFAKSWWQVDKINPLKLYDENKSISGLNVRQLLFKQNRHQYVRNIVNTLFKWYNAGKIRPTVDSVWAFEDIGEAMQKMHDRKNVGKVLLDPTLEPKEKEKTAEAVENTSDAEKDGKKEITESK</sequence>
<proteinExistence type="inferred from homology"/>